<evidence type="ECO:0000313" key="4">
    <source>
        <dbReference type="Proteomes" id="UP000265719"/>
    </source>
</evidence>
<feature type="transmembrane region" description="Helical" evidence="2">
    <location>
        <begin position="34"/>
        <end position="49"/>
    </location>
</feature>
<dbReference type="RefSeq" id="WP_068691246.1">
    <property type="nucleotide sequence ID" value="NZ_CP063196.1"/>
</dbReference>
<keyword evidence="4" id="KW-1185">Reference proteome</keyword>
<proteinExistence type="predicted"/>
<organism evidence="3 4">
    <name type="scientific">Thermobifida halotolerans</name>
    <dbReference type="NCBI Taxonomy" id="483545"/>
    <lineage>
        <taxon>Bacteria</taxon>
        <taxon>Bacillati</taxon>
        <taxon>Actinomycetota</taxon>
        <taxon>Actinomycetes</taxon>
        <taxon>Streptosporangiales</taxon>
        <taxon>Nocardiopsidaceae</taxon>
        <taxon>Thermobifida</taxon>
    </lineage>
</organism>
<feature type="compositionally biased region" description="Basic and acidic residues" evidence="1">
    <location>
        <begin position="64"/>
        <end position="74"/>
    </location>
</feature>
<keyword evidence="2" id="KW-1133">Transmembrane helix</keyword>
<protein>
    <submittedName>
        <fullName evidence="3">Uncharacterized protein</fullName>
    </submittedName>
</protein>
<dbReference type="Proteomes" id="UP000265719">
    <property type="component" value="Chromosome"/>
</dbReference>
<sequence length="74" mass="8311">MATSRRMPRHRARTALVLAALLAAGLVGTGYTNIALSLLLGLLWLFLAFRRRPRKPLPRPAQRPHQEDERGESP</sequence>
<evidence type="ECO:0000256" key="2">
    <source>
        <dbReference type="SAM" id="Phobius"/>
    </source>
</evidence>
<reference evidence="3" key="1">
    <citation type="submission" date="2020-10" db="EMBL/GenBank/DDBJ databases">
        <title>De novo genome project of the cellulose decomposer Thermobifida halotolerans type strain.</title>
        <authorList>
            <person name="Nagy I."/>
            <person name="Horvath B."/>
            <person name="Kukolya J."/>
            <person name="Nagy I."/>
            <person name="Orsini M."/>
        </authorList>
    </citation>
    <scope>NUCLEOTIDE SEQUENCE</scope>
    <source>
        <strain evidence="3">DSM 44931</strain>
    </source>
</reference>
<keyword evidence="2" id="KW-0472">Membrane</keyword>
<feature type="region of interest" description="Disordered" evidence="1">
    <location>
        <begin position="55"/>
        <end position="74"/>
    </location>
</feature>
<gene>
    <name evidence="3" type="ORF">NI17_018590</name>
</gene>
<dbReference type="KEGG" id="thao:NI17_018590"/>
<evidence type="ECO:0000256" key="1">
    <source>
        <dbReference type="SAM" id="MobiDB-lite"/>
    </source>
</evidence>
<keyword evidence="2" id="KW-0812">Transmembrane</keyword>
<accession>A0A399FYT5</accession>
<name>A0A399FYT5_9ACTN</name>
<evidence type="ECO:0000313" key="3">
    <source>
        <dbReference type="EMBL" id="UOE18769.1"/>
    </source>
</evidence>
<dbReference type="EMBL" id="CP063196">
    <property type="protein sequence ID" value="UOE18769.1"/>
    <property type="molecule type" value="Genomic_DNA"/>
</dbReference>
<dbReference type="AlphaFoldDB" id="A0A399FYT5"/>